<gene>
    <name evidence="1" type="ORF">BDY19DRAFT_992728</name>
</gene>
<keyword evidence="2" id="KW-1185">Reference proteome</keyword>
<reference evidence="1" key="1">
    <citation type="journal article" date="2021" name="Environ. Microbiol.">
        <title>Gene family expansions and transcriptome signatures uncover fungal adaptations to wood decay.</title>
        <authorList>
            <person name="Hage H."/>
            <person name="Miyauchi S."/>
            <person name="Viragh M."/>
            <person name="Drula E."/>
            <person name="Min B."/>
            <person name="Chaduli D."/>
            <person name="Navarro D."/>
            <person name="Favel A."/>
            <person name="Norest M."/>
            <person name="Lesage-Meessen L."/>
            <person name="Balint B."/>
            <person name="Merenyi Z."/>
            <person name="de Eugenio L."/>
            <person name="Morin E."/>
            <person name="Martinez A.T."/>
            <person name="Baldrian P."/>
            <person name="Stursova M."/>
            <person name="Martinez M.J."/>
            <person name="Novotny C."/>
            <person name="Magnuson J.K."/>
            <person name="Spatafora J.W."/>
            <person name="Maurice S."/>
            <person name="Pangilinan J."/>
            <person name="Andreopoulos W."/>
            <person name="LaButti K."/>
            <person name="Hundley H."/>
            <person name="Na H."/>
            <person name="Kuo A."/>
            <person name="Barry K."/>
            <person name="Lipzen A."/>
            <person name="Henrissat B."/>
            <person name="Riley R."/>
            <person name="Ahrendt S."/>
            <person name="Nagy L.G."/>
            <person name="Grigoriev I.V."/>
            <person name="Martin F."/>
            <person name="Rosso M.N."/>
        </authorList>
    </citation>
    <scope>NUCLEOTIDE SEQUENCE</scope>
    <source>
        <strain evidence="1">CBS 384.51</strain>
    </source>
</reference>
<evidence type="ECO:0000313" key="2">
    <source>
        <dbReference type="Proteomes" id="UP001055072"/>
    </source>
</evidence>
<accession>A0ACB8U668</accession>
<dbReference type="Proteomes" id="UP001055072">
    <property type="component" value="Unassembled WGS sequence"/>
</dbReference>
<dbReference type="EMBL" id="MU274909">
    <property type="protein sequence ID" value="KAI0089760.1"/>
    <property type="molecule type" value="Genomic_DNA"/>
</dbReference>
<proteinExistence type="predicted"/>
<protein>
    <submittedName>
        <fullName evidence="1">Uncharacterized protein</fullName>
    </submittedName>
</protein>
<name>A0ACB8U668_9APHY</name>
<comment type="caution">
    <text evidence="1">The sequence shown here is derived from an EMBL/GenBank/DDBJ whole genome shotgun (WGS) entry which is preliminary data.</text>
</comment>
<sequence>MKAATFLPLLVLSGVAYAQNSTNTTSVAGLVGALSAAGLTQLIQVASTLNGTSEGQQLLSNITNGAPYLVFAPNNDAWQNAPSNVTGNITLLAGYFSYHIVPGNFTQASTIYPNVTLGETLYRDPSLTTVHLEGGKPEVVAWAVRGDNKTHVLNQRNDSIVVNQTTFGNLTIFVVDHFLTIPETLEATIPTDNSSLTGFETLLRSTQVEYLNSTTNQTSNVSFFDALNTRYSGYTLFVPNTSAIDAANSILQSLASNTTAVNNVLFNHWINGSTIYSPLLTGSSNYTSAAGEPLSFHINSTGQYVTSGNVTALIIQPDVLLPNGVVHIIDTVLVNTDSDSSAASSAISSAASVATQTTASQTVPIGFSQTESLGGPSCTASSGNGGSGSGGSSGAMSLSAAGKGFVIAVAGVLVGGWMTVS</sequence>
<evidence type="ECO:0000313" key="1">
    <source>
        <dbReference type="EMBL" id="KAI0089760.1"/>
    </source>
</evidence>
<organism evidence="1 2">
    <name type="scientific">Irpex rosettiformis</name>
    <dbReference type="NCBI Taxonomy" id="378272"/>
    <lineage>
        <taxon>Eukaryota</taxon>
        <taxon>Fungi</taxon>
        <taxon>Dikarya</taxon>
        <taxon>Basidiomycota</taxon>
        <taxon>Agaricomycotina</taxon>
        <taxon>Agaricomycetes</taxon>
        <taxon>Polyporales</taxon>
        <taxon>Irpicaceae</taxon>
        <taxon>Irpex</taxon>
    </lineage>
</organism>